<organism evidence="2 3">
    <name type="scientific">Aeoliella straminimaris</name>
    <dbReference type="NCBI Taxonomy" id="2954799"/>
    <lineage>
        <taxon>Bacteria</taxon>
        <taxon>Pseudomonadati</taxon>
        <taxon>Planctomycetota</taxon>
        <taxon>Planctomycetia</taxon>
        <taxon>Pirellulales</taxon>
        <taxon>Lacipirellulaceae</taxon>
        <taxon>Aeoliella</taxon>
    </lineage>
</organism>
<sequence length="128" mass="14546">MEHDYYLSNASPETPLKEFARVAKAAHRIEECFQRSKSEAGLADYEVRNWKGWHHHQTLSLVATWFIVCEARRGKKMDPGHYHPSNPRGNRHDSPRRMRLPPTGTPRPGTKATSSEKPACQVLSLDAA</sequence>
<gene>
    <name evidence="2" type="ORF">NG895_00750</name>
</gene>
<proteinExistence type="predicted"/>
<dbReference type="PANTHER" id="PTHR33627">
    <property type="entry name" value="TRANSPOSASE"/>
    <property type="match status" value="1"/>
</dbReference>
<dbReference type="AlphaFoldDB" id="A0A9X2F671"/>
<dbReference type="PANTHER" id="PTHR33627:SF1">
    <property type="entry name" value="TRANSPOSASE"/>
    <property type="match status" value="1"/>
</dbReference>
<reference evidence="2" key="1">
    <citation type="submission" date="2022-06" db="EMBL/GenBank/DDBJ databases">
        <title>Aeoliella straminimaris, a novel planctomycete from sediments.</title>
        <authorList>
            <person name="Vitorino I.R."/>
            <person name="Lage O.M."/>
        </authorList>
    </citation>
    <scope>NUCLEOTIDE SEQUENCE</scope>
    <source>
        <strain evidence="2">ICT_H6.2</strain>
    </source>
</reference>
<dbReference type="Proteomes" id="UP001155241">
    <property type="component" value="Unassembled WGS sequence"/>
</dbReference>
<evidence type="ECO:0000256" key="1">
    <source>
        <dbReference type="SAM" id="MobiDB-lite"/>
    </source>
</evidence>
<name>A0A9X2F671_9BACT</name>
<evidence type="ECO:0008006" key="4">
    <source>
        <dbReference type="Google" id="ProtNLM"/>
    </source>
</evidence>
<protein>
    <recommendedName>
        <fullName evidence="4">DDE family transposase</fullName>
    </recommendedName>
</protein>
<evidence type="ECO:0000313" key="2">
    <source>
        <dbReference type="EMBL" id="MCO6042423.1"/>
    </source>
</evidence>
<feature type="region of interest" description="Disordered" evidence="1">
    <location>
        <begin position="76"/>
        <end position="128"/>
    </location>
</feature>
<comment type="caution">
    <text evidence="2">The sequence shown here is derived from an EMBL/GenBank/DDBJ whole genome shotgun (WGS) entry which is preliminary data.</text>
</comment>
<keyword evidence="3" id="KW-1185">Reference proteome</keyword>
<dbReference type="RefSeq" id="WP_252850523.1">
    <property type="nucleotide sequence ID" value="NZ_JAMXLR010000003.1"/>
</dbReference>
<feature type="compositionally biased region" description="Low complexity" evidence="1">
    <location>
        <begin position="100"/>
        <end position="110"/>
    </location>
</feature>
<evidence type="ECO:0000313" key="3">
    <source>
        <dbReference type="Proteomes" id="UP001155241"/>
    </source>
</evidence>
<dbReference type="InterPro" id="IPR039365">
    <property type="entry name" value="IS701-like"/>
</dbReference>
<dbReference type="EMBL" id="JAMXLR010000003">
    <property type="protein sequence ID" value="MCO6042423.1"/>
    <property type="molecule type" value="Genomic_DNA"/>
</dbReference>
<accession>A0A9X2F671</accession>